<keyword evidence="5 9" id="KW-0255">Endonuclease</keyword>
<dbReference type="GO" id="GO:0016787">
    <property type="term" value="F:hydrolase activity"/>
    <property type="evidence" value="ECO:0007669"/>
    <property type="project" value="UniProtKB-KW"/>
</dbReference>
<dbReference type="Proteomes" id="UP000007177">
    <property type="component" value="Chromosome"/>
</dbReference>
<feature type="binding site" evidence="9">
    <location>
        <position position="8"/>
    </location>
    <ligand>
        <name>Mg(2+)</name>
        <dbReference type="ChEBI" id="CHEBI:18420"/>
        <note>catalytic</note>
    </ligand>
</feature>
<dbReference type="GO" id="GO:0046872">
    <property type="term" value="F:metal ion binding"/>
    <property type="evidence" value="ECO:0007669"/>
    <property type="project" value="UniProtKB-UniRule"/>
</dbReference>
<dbReference type="PANTHER" id="PTHR34405">
    <property type="entry name" value="CRISPR-ASSOCIATED ENDORIBONUCLEASE CAS2"/>
    <property type="match status" value="1"/>
</dbReference>
<comment type="function">
    <text evidence="9">CRISPR (clustered regularly interspaced short palindromic repeat), is an adaptive immune system that provides protection against mobile genetic elements (viruses, transposable elements and conjugative plasmids). CRISPR clusters contain sequences complementary to antecedent mobile elements and target invading nucleic acids. CRISPR clusters are transcribed and processed into CRISPR RNA (crRNA). Functions as a ssRNA-specific endoribonuclease. Involved in the integration of spacer DNA into the CRISPR cassette.</text>
</comment>
<keyword evidence="4 9" id="KW-0479">Metal-binding</keyword>
<comment type="subunit">
    <text evidence="9">Homodimer, forms a heterotetramer with a Cas1 homodimer.</text>
</comment>
<dbReference type="RefSeq" id="WP_014357259.1">
    <property type="nucleotide sequence ID" value="NC_016894.1"/>
</dbReference>
<dbReference type="GO" id="GO:0051607">
    <property type="term" value="P:defense response to virus"/>
    <property type="evidence" value="ECO:0007669"/>
    <property type="project" value="UniProtKB-UniRule"/>
</dbReference>
<dbReference type="STRING" id="931626.Awo_c29280"/>
<dbReference type="PANTHER" id="PTHR34405:SF1">
    <property type="entry name" value="CRISPR-ASSOCIATED ENDORIBONUCLEASE CAS2"/>
    <property type="match status" value="1"/>
</dbReference>
<name>H6LHF2_ACEWD</name>
<comment type="similarity">
    <text evidence="2 9">Belongs to the CRISPR-associated endoribonuclease Cas2 protein family.</text>
</comment>
<evidence type="ECO:0000256" key="3">
    <source>
        <dbReference type="ARBA" id="ARBA00022722"/>
    </source>
</evidence>
<dbReference type="EC" id="3.1.-.-" evidence="9"/>
<keyword evidence="7 9" id="KW-0460">Magnesium</keyword>
<evidence type="ECO:0000256" key="1">
    <source>
        <dbReference type="ARBA" id="ARBA00001946"/>
    </source>
</evidence>
<accession>H6LHF2</accession>
<dbReference type="Pfam" id="PF09827">
    <property type="entry name" value="CRISPR_Cas2"/>
    <property type="match status" value="1"/>
</dbReference>
<evidence type="ECO:0000256" key="9">
    <source>
        <dbReference type="HAMAP-Rule" id="MF_01471"/>
    </source>
</evidence>
<reference evidence="10 11" key="2">
    <citation type="journal article" date="2012" name="PLoS ONE">
        <title>An ancient pathway combining carbon dioxide fixation with the generation and utilization of a sodium ion gradient for ATP synthesis.</title>
        <authorList>
            <person name="Poehlein A."/>
            <person name="Schmidt S."/>
            <person name="Kaster A.K."/>
            <person name="Goenrich M."/>
            <person name="Vollmers J."/>
            <person name="Thurmer A."/>
            <person name="Bertsch J."/>
            <person name="Schuchmann K."/>
            <person name="Voigt B."/>
            <person name="Hecker M."/>
            <person name="Daniel R."/>
            <person name="Thauer R.K."/>
            <person name="Gottschalk G."/>
            <person name="Muller V."/>
        </authorList>
    </citation>
    <scope>NUCLEOTIDE SEQUENCE [LARGE SCALE GENOMIC DNA]</scope>
    <source>
        <strain evidence="11">ATCC 29683 / DSM 1030 / JCM 2381 / KCTC 1655 / WB1</strain>
    </source>
</reference>
<evidence type="ECO:0000313" key="10">
    <source>
        <dbReference type="EMBL" id="AFA49662.1"/>
    </source>
</evidence>
<gene>
    <name evidence="9 10" type="primary">cas2</name>
    <name evidence="10" type="ordered locus">Awo_c29280</name>
</gene>
<evidence type="ECO:0000256" key="5">
    <source>
        <dbReference type="ARBA" id="ARBA00022759"/>
    </source>
</evidence>
<dbReference type="CDD" id="cd09725">
    <property type="entry name" value="Cas2_I_II_III"/>
    <property type="match status" value="1"/>
</dbReference>
<evidence type="ECO:0000256" key="8">
    <source>
        <dbReference type="ARBA" id="ARBA00023118"/>
    </source>
</evidence>
<dbReference type="GO" id="GO:0043571">
    <property type="term" value="P:maintenance of CRISPR repeat elements"/>
    <property type="evidence" value="ECO:0007669"/>
    <property type="project" value="UniProtKB-UniRule"/>
</dbReference>
<organism evidence="10 11">
    <name type="scientific">Acetobacterium woodii (strain ATCC 29683 / DSM 1030 / JCM 2381 / KCTC 1655 / WB1)</name>
    <dbReference type="NCBI Taxonomy" id="931626"/>
    <lineage>
        <taxon>Bacteria</taxon>
        <taxon>Bacillati</taxon>
        <taxon>Bacillota</taxon>
        <taxon>Clostridia</taxon>
        <taxon>Eubacteriales</taxon>
        <taxon>Eubacteriaceae</taxon>
        <taxon>Acetobacterium</taxon>
    </lineage>
</organism>
<evidence type="ECO:0000256" key="7">
    <source>
        <dbReference type="ARBA" id="ARBA00022842"/>
    </source>
</evidence>
<comment type="cofactor">
    <cofactor evidence="1 9">
        <name>Mg(2+)</name>
        <dbReference type="ChEBI" id="CHEBI:18420"/>
    </cofactor>
</comment>
<evidence type="ECO:0000256" key="6">
    <source>
        <dbReference type="ARBA" id="ARBA00022801"/>
    </source>
</evidence>
<dbReference type="KEGG" id="awo:Awo_c29280"/>
<dbReference type="InterPro" id="IPR021127">
    <property type="entry name" value="CRISPR_associated_Cas2"/>
</dbReference>
<dbReference type="HAMAP" id="MF_01471">
    <property type="entry name" value="Cas2"/>
    <property type="match status" value="1"/>
</dbReference>
<dbReference type="HOGENOM" id="CLU_161124_0_1_9"/>
<keyword evidence="6 9" id="KW-0378">Hydrolase</keyword>
<dbReference type="OrthoDB" id="279819at2"/>
<proteinExistence type="inferred from homology"/>
<dbReference type="AlphaFoldDB" id="H6LHF2"/>
<dbReference type="NCBIfam" id="TIGR01573">
    <property type="entry name" value="cas2"/>
    <property type="match status" value="1"/>
</dbReference>
<dbReference type="eggNOG" id="COG1343">
    <property type="taxonomic scope" value="Bacteria"/>
</dbReference>
<keyword evidence="11" id="KW-1185">Reference proteome</keyword>
<sequence>MYVILVYDICGDEGGQRVLNKTFKICKKYLNHIQNSVFEGEISEPQILNLKYELNKYIRKDIDSVILFKSRNERWLKKEFWANVEDKTDNFL</sequence>
<reference evidence="11" key="1">
    <citation type="submission" date="2011-07" db="EMBL/GenBank/DDBJ databases">
        <title>Complete genome sequence of Acetobacterium woodii.</title>
        <authorList>
            <person name="Poehlein A."/>
            <person name="Schmidt S."/>
            <person name="Kaster A.-K."/>
            <person name="Goenrich M."/>
            <person name="Vollmers J."/>
            <person name="Thuermer A."/>
            <person name="Gottschalk G."/>
            <person name="Thauer R.K."/>
            <person name="Daniel R."/>
            <person name="Mueller V."/>
        </authorList>
    </citation>
    <scope>NUCLEOTIDE SEQUENCE [LARGE SCALE GENOMIC DNA]</scope>
    <source>
        <strain evidence="11">ATCC 29683 / DSM 1030 / JCM 2381 / KCTC 1655 / WB1</strain>
    </source>
</reference>
<evidence type="ECO:0000313" key="11">
    <source>
        <dbReference type="Proteomes" id="UP000007177"/>
    </source>
</evidence>
<keyword evidence="8 9" id="KW-0051">Antiviral defense</keyword>
<protein>
    <recommendedName>
        <fullName evidence="9">CRISPR-associated endoribonuclease Cas2</fullName>
        <ecNumber evidence="9">3.1.-.-</ecNumber>
    </recommendedName>
</protein>
<evidence type="ECO:0000256" key="4">
    <source>
        <dbReference type="ARBA" id="ARBA00022723"/>
    </source>
</evidence>
<dbReference type="GO" id="GO:0004521">
    <property type="term" value="F:RNA endonuclease activity"/>
    <property type="evidence" value="ECO:0007669"/>
    <property type="project" value="InterPro"/>
</dbReference>
<keyword evidence="3 9" id="KW-0540">Nuclease</keyword>
<dbReference type="SUPFAM" id="SSF143430">
    <property type="entry name" value="TTP0101/SSO1404-like"/>
    <property type="match status" value="1"/>
</dbReference>
<dbReference type="Gene3D" id="3.30.70.240">
    <property type="match status" value="1"/>
</dbReference>
<evidence type="ECO:0000256" key="2">
    <source>
        <dbReference type="ARBA" id="ARBA00009959"/>
    </source>
</evidence>
<dbReference type="EMBL" id="CP002987">
    <property type="protein sequence ID" value="AFA49662.1"/>
    <property type="molecule type" value="Genomic_DNA"/>
</dbReference>
<dbReference type="InterPro" id="IPR019199">
    <property type="entry name" value="Virulence_VapD/CRISPR_Cas2"/>
</dbReference>